<dbReference type="Gene3D" id="3.40.50.620">
    <property type="entry name" value="HUPs"/>
    <property type="match status" value="1"/>
</dbReference>
<dbReference type="InterPro" id="IPR038318">
    <property type="entry name" value="KdpD_sf"/>
</dbReference>
<dbReference type="InterPro" id="IPR052023">
    <property type="entry name" value="Histidine_kinase_KdpD"/>
</dbReference>
<feature type="transmembrane region" description="Helical" evidence="11">
    <location>
        <begin position="458"/>
        <end position="475"/>
    </location>
</feature>
<reference evidence="14 15" key="1">
    <citation type="journal article" date="2021" name="ISME Commun">
        <title>Automated analysis of genomic sequences facilitates high-throughput and comprehensive description of bacteria.</title>
        <authorList>
            <person name="Hitch T.C.A."/>
        </authorList>
    </citation>
    <scope>NUCLEOTIDE SEQUENCE [LARGE SCALE GENOMIC DNA]</scope>
    <source>
        <strain evidence="14 15">H2_18</strain>
    </source>
</reference>
<dbReference type="PANTHER" id="PTHR45569:SF1">
    <property type="entry name" value="SENSOR PROTEIN KDPD"/>
    <property type="match status" value="1"/>
</dbReference>
<dbReference type="Gene3D" id="3.40.50.300">
    <property type="entry name" value="P-loop containing nucleotide triphosphate hydrolases"/>
    <property type="match status" value="1"/>
</dbReference>
<evidence type="ECO:0000313" key="14">
    <source>
        <dbReference type="EMBL" id="MCU6747322.1"/>
    </source>
</evidence>
<dbReference type="InterPro" id="IPR003852">
    <property type="entry name" value="Sig_transdc_His_kinase_KdpD_N"/>
</dbReference>
<protein>
    <submittedName>
        <fullName evidence="14">DUF4118 domain-containing protein</fullName>
    </submittedName>
</protein>
<evidence type="ECO:0000256" key="1">
    <source>
        <dbReference type="ARBA" id="ARBA00004141"/>
    </source>
</evidence>
<evidence type="ECO:0000259" key="13">
    <source>
        <dbReference type="Pfam" id="PF13493"/>
    </source>
</evidence>
<dbReference type="PANTHER" id="PTHR45569">
    <property type="entry name" value="SENSOR PROTEIN KDPD"/>
    <property type="match status" value="1"/>
</dbReference>
<evidence type="ECO:0000256" key="3">
    <source>
        <dbReference type="ARBA" id="ARBA00022679"/>
    </source>
</evidence>
<keyword evidence="7" id="KW-0067">ATP-binding</keyword>
<sequence>METKEYERPDSQQILRRIQLEEEEKLKKTKGKLKIFLGYAAGSGKTYAMLTAAHEAKKHKIDVVAGYIEPHDRPDTQALVEGLETIAPMEVVYKGVKLREFNLDAALKRNPRLILVDELAHTNVKGCRNEKRYQDVKELLRAGIDVYTTMNVQHLESLNDIVGSITHINVRERVPDKVFDHADQVEVIDIEPEELIERMKEGKIYAPSQAERALGNFFRREKLVALREITLRRTADRVNHIAEEERYAMGEMDYHTGEHVLVCISPSPSNTKVIRTAARLAYAFHAKFTGIYVETSQMQEADEKTKSVVKSHMDLARALGADVVTVYGNDIVDQVVEYAIVGNISKIVMGRSRKQWIFRRGRLEVLEQLTYRAPNIDVYIIPDIKNAGYFREGKKNRKKREESSRTVLKELGEITAIMALSTLVAYVFQWLRLSESNLIMAYIVGVLLSSYVADKKIYALYSALLSVLSFNFFFTEPYFSLKAYDRGSPVTFVMLFAVGFFMASMTRQLKSQTRESAKKAYRTEILLENSRKLRRCKSKEEVWKQVATQVVKLLNLSVIIYPVGEKGNLEEPLLFPKKDMEISNLKKLINEKEKAVAQWAVSNRHRAGTCTHTLPDVDAMYLPIQSTEEVKGVMGILLEERRPVKDFEYGLLIAMLNETGVKLQDTFCK</sequence>
<keyword evidence="6" id="KW-0418">Kinase</keyword>
<dbReference type="RefSeq" id="WP_059066826.1">
    <property type="nucleotide sequence ID" value="NZ_JAOQJX010000008.1"/>
</dbReference>
<proteinExistence type="predicted"/>
<dbReference type="CDD" id="cd01987">
    <property type="entry name" value="USP_KdpD-like"/>
    <property type="match status" value="1"/>
</dbReference>
<dbReference type="Proteomes" id="UP001652394">
    <property type="component" value="Unassembled WGS sequence"/>
</dbReference>
<dbReference type="Pfam" id="PF13493">
    <property type="entry name" value="DUF4118"/>
    <property type="match status" value="1"/>
</dbReference>
<feature type="domain" description="Sensor protein KdpD transmembrane" evidence="13">
    <location>
        <begin position="415"/>
        <end position="518"/>
    </location>
</feature>
<evidence type="ECO:0000256" key="11">
    <source>
        <dbReference type="SAM" id="Phobius"/>
    </source>
</evidence>
<gene>
    <name evidence="14" type="ORF">OCV51_06585</name>
</gene>
<evidence type="ECO:0000256" key="4">
    <source>
        <dbReference type="ARBA" id="ARBA00022692"/>
    </source>
</evidence>
<evidence type="ECO:0000313" key="15">
    <source>
        <dbReference type="Proteomes" id="UP001652394"/>
    </source>
</evidence>
<dbReference type="InterPro" id="IPR025201">
    <property type="entry name" value="KdpD_TM"/>
</dbReference>
<evidence type="ECO:0000256" key="7">
    <source>
        <dbReference type="ARBA" id="ARBA00022840"/>
    </source>
</evidence>
<evidence type="ECO:0000259" key="12">
    <source>
        <dbReference type="Pfam" id="PF02702"/>
    </source>
</evidence>
<keyword evidence="15" id="KW-1185">Reference proteome</keyword>
<evidence type="ECO:0000256" key="6">
    <source>
        <dbReference type="ARBA" id="ARBA00022777"/>
    </source>
</evidence>
<keyword evidence="9" id="KW-0902">Two-component regulatory system</keyword>
<dbReference type="EMBL" id="JAOQJX010000008">
    <property type="protein sequence ID" value="MCU6747322.1"/>
    <property type="molecule type" value="Genomic_DNA"/>
</dbReference>
<feature type="transmembrane region" description="Helical" evidence="11">
    <location>
        <begin position="487"/>
        <end position="505"/>
    </location>
</feature>
<feature type="transmembrane region" description="Helical" evidence="11">
    <location>
        <begin position="437"/>
        <end position="453"/>
    </location>
</feature>
<comment type="caution">
    <text evidence="14">The sequence shown here is derived from an EMBL/GenBank/DDBJ whole genome shotgun (WGS) entry which is preliminary data.</text>
</comment>
<dbReference type="InterPro" id="IPR027417">
    <property type="entry name" value="P-loop_NTPase"/>
</dbReference>
<dbReference type="InterPro" id="IPR014729">
    <property type="entry name" value="Rossmann-like_a/b/a_fold"/>
</dbReference>
<dbReference type="SUPFAM" id="SSF52402">
    <property type="entry name" value="Adenine nucleotide alpha hydrolases-like"/>
    <property type="match status" value="1"/>
</dbReference>
<evidence type="ECO:0000256" key="8">
    <source>
        <dbReference type="ARBA" id="ARBA00022989"/>
    </source>
</evidence>
<dbReference type="Pfam" id="PF02702">
    <property type="entry name" value="KdpD"/>
    <property type="match status" value="1"/>
</dbReference>
<dbReference type="Gene3D" id="1.20.120.620">
    <property type="entry name" value="Backbone structure of the membrane domain of e. Coli histidine kinase receptor kdpd"/>
    <property type="match status" value="1"/>
</dbReference>
<evidence type="ECO:0000256" key="5">
    <source>
        <dbReference type="ARBA" id="ARBA00022741"/>
    </source>
</evidence>
<evidence type="ECO:0000256" key="9">
    <source>
        <dbReference type="ARBA" id="ARBA00023012"/>
    </source>
</evidence>
<keyword evidence="2" id="KW-0597">Phosphoprotein</keyword>
<evidence type="ECO:0000256" key="2">
    <source>
        <dbReference type="ARBA" id="ARBA00022553"/>
    </source>
</evidence>
<name>A0ABT2TAR3_9FIRM</name>
<keyword evidence="3" id="KW-0808">Transferase</keyword>
<keyword evidence="4 11" id="KW-0812">Transmembrane</keyword>
<keyword evidence="5" id="KW-0547">Nucleotide-binding</keyword>
<keyword evidence="8 11" id="KW-1133">Transmembrane helix</keyword>
<dbReference type="InterPro" id="IPR029016">
    <property type="entry name" value="GAF-like_dom_sf"/>
</dbReference>
<accession>A0ABT2TAR3</accession>
<evidence type="ECO:0000256" key="10">
    <source>
        <dbReference type="ARBA" id="ARBA00023136"/>
    </source>
</evidence>
<comment type="subcellular location">
    <subcellularLocation>
        <location evidence="1">Membrane</location>
        <topology evidence="1">Multi-pass membrane protein</topology>
    </subcellularLocation>
</comment>
<dbReference type="Gene3D" id="3.30.450.40">
    <property type="match status" value="1"/>
</dbReference>
<organism evidence="14 15">
    <name type="scientific">Faecalicatena acetigenes</name>
    <dbReference type="NCBI Taxonomy" id="2981790"/>
    <lineage>
        <taxon>Bacteria</taxon>
        <taxon>Bacillati</taxon>
        <taxon>Bacillota</taxon>
        <taxon>Clostridia</taxon>
        <taxon>Lachnospirales</taxon>
        <taxon>Lachnospiraceae</taxon>
        <taxon>Faecalicatena</taxon>
    </lineage>
</organism>
<keyword evidence="10 11" id="KW-0472">Membrane</keyword>
<feature type="domain" description="Signal transduction histidine kinase osmosensitive K+ channel sensor N-terminal" evidence="12">
    <location>
        <begin position="30"/>
        <end position="238"/>
    </location>
</feature>
<dbReference type="SUPFAM" id="SSF52540">
    <property type="entry name" value="P-loop containing nucleoside triphosphate hydrolases"/>
    <property type="match status" value="1"/>
</dbReference>